<reference evidence="6 7" key="1">
    <citation type="journal article" date="2011" name="J. Bacteriol.">
        <title>Complete genome sequence of Burkholderia rhizoxinica, an endosymbiont of Rhizopus microsporus.</title>
        <authorList>
            <person name="Lackner G."/>
            <person name="Moebius N."/>
            <person name="Partida-Martinez L."/>
            <person name="Hertweck C."/>
        </authorList>
    </citation>
    <scope>NUCLEOTIDE SEQUENCE [LARGE SCALE GENOMIC DNA]</scope>
    <source>
        <strain evidence="7">DSM 19002 / CIP 109453 / HKI 454</strain>
    </source>
</reference>
<organism evidence="6 7">
    <name type="scientific">Mycetohabitans rhizoxinica (strain DSM 19002 / CIP 109453 / HKI 454)</name>
    <name type="common">Paraburkholderia rhizoxinica</name>
    <dbReference type="NCBI Taxonomy" id="882378"/>
    <lineage>
        <taxon>Bacteria</taxon>
        <taxon>Pseudomonadati</taxon>
        <taxon>Pseudomonadota</taxon>
        <taxon>Betaproteobacteria</taxon>
        <taxon>Burkholderiales</taxon>
        <taxon>Burkholderiaceae</taxon>
        <taxon>Mycetohabitans</taxon>
    </lineage>
</organism>
<gene>
    <name evidence="6" type="ordered locus">RBRH_02670</name>
</gene>
<dbReference type="PANTHER" id="PTHR46733">
    <property type="entry name" value="26.5 KDA HEAT SHOCK PROTEIN, MITOCHONDRIAL"/>
    <property type="match status" value="1"/>
</dbReference>
<dbReference type="PROSITE" id="PS01031">
    <property type="entry name" value="SHSP"/>
    <property type="match status" value="1"/>
</dbReference>
<dbReference type="Proteomes" id="UP000007437">
    <property type="component" value="Chromosome"/>
</dbReference>
<dbReference type="InterPro" id="IPR044587">
    <property type="entry name" value="HSP21-like"/>
</dbReference>
<comment type="similarity">
    <text evidence="2 3">Belongs to the small heat shock protein (HSP20) family.</text>
</comment>
<accession>E5AR57</accession>
<dbReference type="EMBL" id="FR687359">
    <property type="protein sequence ID" value="CBW75089.1"/>
    <property type="molecule type" value="Genomic_DNA"/>
</dbReference>
<dbReference type="HOGENOM" id="CLU_046737_9_3_4"/>
<dbReference type="STRING" id="882378.RBRH_02670"/>
<dbReference type="InterPro" id="IPR002068">
    <property type="entry name" value="A-crystallin/Hsp20_dom"/>
</dbReference>
<dbReference type="eggNOG" id="COG0071">
    <property type="taxonomic scope" value="Bacteria"/>
</dbReference>
<keyword evidence="1 6" id="KW-0346">Stress response</keyword>
<protein>
    <submittedName>
        <fullName evidence="6">Small heat shock protein</fullName>
    </submittedName>
</protein>
<name>E5AR57_MYCRK</name>
<evidence type="ECO:0000313" key="7">
    <source>
        <dbReference type="Proteomes" id="UP000007437"/>
    </source>
</evidence>
<evidence type="ECO:0000256" key="4">
    <source>
        <dbReference type="SAM" id="MobiDB-lite"/>
    </source>
</evidence>
<dbReference type="PANTHER" id="PTHR46733:SF4">
    <property type="entry name" value="HEAT SHOCK PROTEIN 21, CHLOROPLASTIC"/>
    <property type="match status" value="1"/>
</dbReference>
<sequence>MTRIDANQEHTMSHTTELVERPTQQDANVAAQGATAPQSRRTTVAPTVDIFEDHNGVTLLVDLPGVPRDKLHVSVQDSTLSIEAEAVVPTPAGLRVQHAELRDPHFARTFALGADLDASRIDAQLRDGVLKLTIPRRDEAKPRRIDVSIG</sequence>
<evidence type="ECO:0000256" key="3">
    <source>
        <dbReference type="RuleBase" id="RU003616"/>
    </source>
</evidence>
<evidence type="ECO:0000313" key="6">
    <source>
        <dbReference type="EMBL" id="CBW75089.1"/>
    </source>
</evidence>
<dbReference type="KEGG" id="brh:RBRH_02670"/>
<feature type="compositionally biased region" description="Basic and acidic residues" evidence="4">
    <location>
        <begin position="1"/>
        <end position="20"/>
    </location>
</feature>
<evidence type="ECO:0000259" key="5">
    <source>
        <dbReference type="PROSITE" id="PS01031"/>
    </source>
</evidence>
<dbReference type="Pfam" id="PF00011">
    <property type="entry name" value="HSP20"/>
    <property type="match status" value="1"/>
</dbReference>
<feature type="domain" description="SHSP" evidence="5">
    <location>
        <begin position="39"/>
        <end position="150"/>
    </location>
</feature>
<dbReference type="AlphaFoldDB" id="E5AR57"/>
<dbReference type="InterPro" id="IPR008978">
    <property type="entry name" value="HSP20-like_chaperone"/>
</dbReference>
<dbReference type="GO" id="GO:0009408">
    <property type="term" value="P:response to heat"/>
    <property type="evidence" value="ECO:0007669"/>
    <property type="project" value="InterPro"/>
</dbReference>
<evidence type="ECO:0000256" key="2">
    <source>
        <dbReference type="PROSITE-ProRule" id="PRU00285"/>
    </source>
</evidence>
<proteinExistence type="inferred from homology"/>
<feature type="region of interest" description="Disordered" evidence="4">
    <location>
        <begin position="1"/>
        <end position="43"/>
    </location>
</feature>
<dbReference type="CDD" id="cd06464">
    <property type="entry name" value="ACD_sHsps-like"/>
    <property type="match status" value="1"/>
</dbReference>
<dbReference type="SUPFAM" id="SSF49764">
    <property type="entry name" value="HSP20-like chaperones"/>
    <property type="match status" value="1"/>
</dbReference>
<dbReference type="Gene3D" id="2.60.40.790">
    <property type="match status" value="1"/>
</dbReference>
<evidence type="ECO:0000256" key="1">
    <source>
        <dbReference type="ARBA" id="ARBA00023016"/>
    </source>
</evidence>